<evidence type="ECO:0000313" key="1">
    <source>
        <dbReference type="EMBL" id="CAG1858025.1"/>
    </source>
</evidence>
<gene>
    <name evidence="1" type="ORF">GSMUA_26130.1</name>
</gene>
<accession>A0A8D7FJF9</accession>
<organism evidence="1">
    <name type="scientific">Musa acuminata subsp. malaccensis</name>
    <name type="common">Wild banana</name>
    <name type="synonym">Musa malaccensis</name>
    <dbReference type="NCBI Taxonomy" id="214687"/>
    <lineage>
        <taxon>Eukaryota</taxon>
        <taxon>Viridiplantae</taxon>
        <taxon>Streptophyta</taxon>
        <taxon>Embryophyta</taxon>
        <taxon>Tracheophyta</taxon>
        <taxon>Spermatophyta</taxon>
        <taxon>Magnoliopsida</taxon>
        <taxon>Liliopsida</taxon>
        <taxon>Zingiberales</taxon>
        <taxon>Musaceae</taxon>
        <taxon>Musa</taxon>
    </lineage>
</organism>
<reference evidence="1" key="1">
    <citation type="submission" date="2021-03" db="EMBL/GenBank/DDBJ databases">
        <authorList>
            <consortium name="Genoscope - CEA"/>
            <person name="William W."/>
        </authorList>
    </citation>
    <scope>NUCLEOTIDE SEQUENCE</scope>
    <source>
        <strain evidence="1">Doubled-haploid Pahang</strain>
    </source>
</reference>
<sequence>MEGNKIHTVGRTRGSKITPCDLPKNTKKLLFLLCFFDLPCERTQHGKGRCDKRIDGLNMSLIYLTLDGDFRLCRCSTSERTPY</sequence>
<protein>
    <submittedName>
        <fullName evidence="1">(wild Malaysian banana) hypothetical protein</fullName>
    </submittedName>
</protein>
<dbReference type="AlphaFoldDB" id="A0A8D7FJF9"/>
<dbReference type="EMBL" id="HG996473">
    <property type="protein sequence ID" value="CAG1858025.1"/>
    <property type="molecule type" value="Genomic_DNA"/>
</dbReference>
<name>A0A8D7FJF9_MUSAM</name>
<proteinExistence type="predicted"/>